<dbReference type="EMBL" id="LMYN01000149">
    <property type="protein sequence ID" value="KRZ99364.1"/>
    <property type="molecule type" value="Genomic_DNA"/>
</dbReference>
<evidence type="ECO:0000313" key="1">
    <source>
        <dbReference type="EMBL" id="KRZ99364.1"/>
    </source>
</evidence>
<accession>A0A0V1PTA7</accession>
<dbReference type="OrthoDB" id="4026588at2759"/>
<dbReference type="GeneID" id="26841887"/>
<dbReference type="RefSeq" id="XP_015465467.1">
    <property type="nucleotide sequence ID" value="XM_015613707.1"/>
</dbReference>
<evidence type="ECO:0000313" key="2">
    <source>
        <dbReference type="Proteomes" id="UP000054251"/>
    </source>
</evidence>
<keyword evidence="2" id="KW-1185">Reference proteome</keyword>
<proteinExistence type="predicted"/>
<protein>
    <submittedName>
        <fullName evidence="1">Uncharacterized protein</fullName>
    </submittedName>
</protein>
<reference evidence="1 2" key="1">
    <citation type="submission" date="2015-11" db="EMBL/GenBank/DDBJ databases">
        <title>The genome of Debaryomyces fabryi.</title>
        <authorList>
            <person name="Tafer H."/>
            <person name="Lopandic K."/>
        </authorList>
    </citation>
    <scope>NUCLEOTIDE SEQUENCE [LARGE SCALE GENOMIC DNA]</scope>
    <source>
        <strain evidence="1 2">CBS 789</strain>
    </source>
</reference>
<sequence length="340" mass="39498">MSTSIFDTRPSQKDIIIILHQYTTLSINYLYTNDYDIYIISNLNIFDKYLRRELSQNTHRKVTVITVLGDTEDVIHAIEFLNSFDNSEGRLQEKNQFAEEYAYYLKKIQYGEDTNGYGLEDGELNFPPGCCDMPLSFELIVVLDNTELKNDHLSPRSVFLQQLFRFISLKHGGTFVCTSNTQALITSEKVLLHFLLQIGHQHTTKTPRIQLNKPEAIAIYESDHSVNGEYLHICLLSPKGWDSWSKIQILATPIVHEKDKSKYNILSNENEFNKLNRVYNAYLDFSNSYVNQNTAEHHKAEECKNDLFLLLLTDYKNTKKTHDIRRKQGISLEEVLENLQ</sequence>
<organism evidence="1 2">
    <name type="scientific">Debaryomyces fabryi</name>
    <dbReference type="NCBI Taxonomy" id="58627"/>
    <lineage>
        <taxon>Eukaryota</taxon>
        <taxon>Fungi</taxon>
        <taxon>Dikarya</taxon>
        <taxon>Ascomycota</taxon>
        <taxon>Saccharomycotina</taxon>
        <taxon>Pichiomycetes</taxon>
        <taxon>Debaryomycetaceae</taxon>
        <taxon>Debaryomyces</taxon>
    </lineage>
</organism>
<dbReference type="Proteomes" id="UP000054251">
    <property type="component" value="Unassembled WGS sequence"/>
</dbReference>
<name>A0A0V1PTA7_9ASCO</name>
<comment type="caution">
    <text evidence="1">The sequence shown here is derived from an EMBL/GenBank/DDBJ whole genome shotgun (WGS) entry which is preliminary data.</text>
</comment>
<dbReference type="AlphaFoldDB" id="A0A0V1PTA7"/>
<gene>
    <name evidence="1" type="ORF">AC631_04878</name>
</gene>